<evidence type="ECO:0000313" key="5">
    <source>
        <dbReference type="Proteomes" id="UP000684084"/>
    </source>
</evidence>
<feature type="coiled-coil region" evidence="1">
    <location>
        <begin position="897"/>
        <end position="1010"/>
    </location>
</feature>
<feature type="chain" id="PRO_5036930609" evidence="3">
    <location>
        <begin position="22"/>
        <end position="1161"/>
    </location>
</feature>
<feature type="transmembrane region" description="Helical" evidence="2">
    <location>
        <begin position="1139"/>
        <end position="1157"/>
    </location>
</feature>
<dbReference type="VEuPathDB" id="FungiDB:RhiirFUN_019534"/>
<gene>
    <name evidence="4" type="ORF">CHRIB12_LOCUS15264</name>
</gene>
<evidence type="ECO:0000256" key="2">
    <source>
        <dbReference type="SAM" id="Phobius"/>
    </source>
</evidence>
<evidence type="ECO:0000313" key="4">
    <source>
        <dbReference type="EMBL" id="CAB5376381.1"/>
    </source>
</evidence>
<accession>A0A915ZGT9</accession>
<organism evidence="4 5">
    <name type="scientific">Rhizophagus irregularis</name>
    <dbReference type="NCBI Taxonomy" id="588596"/>
    <lineage>
        <taxon>Eukaryota</taxon>
        <taxon>Fungi</taxon>
        <taxon>Fungi incertae sedis</taxon>
        <taxon>Mucoromycota</taxon>
        <taxon>Glomeromycotina</taxon>
        <taxon>Glomeromycetes</taxon>
        <taxon>Glomerales</taxon>
        <taxon>Glomeraceae</taxon>
        <taxon>Rhizophagus</taxon>
    </lineage>
</organism>
<dbReference type="Proteomes" id="UP000684084">
    <property type="component" value="Unassembled WGS sequence"/>
</dbReference>
<evidence type="ECO:0000256" key="3">
    <source>
        <dbReference type="SAM" id="SignalP"/>
    </source>
</evidence>
<feature type="transmembrane region" description="Helical" evidence="2">
    <location>
        <begin position="741"/>
        <end position="761"/>
    </location>
</feature>
<keyword evidence="2" id="KW-0472">Membrane</keyword>
<feature type="transmembrane region" description="Helical" evidence="2">
    <location>
        <begin position="712"/>
        <end position="735"/>
    </location>
</feature>
<keyword evidence="3" id="KW-0732">Signal</keyword>
<comment type="caution">
    <text evidence="4">The sequence shown here is derived from an EMBL/GenBank/DDBJ whole genome shotgun (WGS) entry which is preliminary data.</text>
</comment>
<proteinExistence type="predicted"/>
<keyword evidence="2" id="KW-0812">Transmembrane</keyword>
<feature type="transmembrane region" description="Helical" evidence="2">
    <location>
        <begin position="1054"/>
        <end position="1074"/>
    </location>
</feature>
<reference evidence="4" key="1">
    <citation type="submission" date="2020-05" db="EMBL/GenBank/DDBJ databases">
        <authorList>
            <person name="Rincon C."/>
            <person name="Sanders R I."/>
            <person name="Robbins C."/>
            <person name="Chaturvedi A."/>
        </authorList>
    </citation>
    <scope>NUCLEOTIDE SEQUENCE</scope>
    <source>
        <strain evidence="4">CHB12</strain>
    </source>
</reference>
<feature type="signal peptide" evidence="3">
    <location>
        <begin position="1"/>
        <end position="21"/>
    </location>
</feature>
<dbReference type="OrthoDB" id="2363244at2759"/>
<keyword evidence="2" id="KW-1133">Transmembrane helix</keyword>
<protein>
    <submittedName>
        <fullName evidence="4">Uncharacterized protein</fullName>
    </submittedName>
</protein>
<sequence length="1161" mass="133886">MKLYFGFLLLIILLTILPVKSSIIFEEPQPETPSTPRVLNTDFYDDGTIVVRIIRVNDTTPLKICLEENLSIRIIYPNGTIKGFNILSDTLNIQSFNFCLYQNQSPLRFYAIKTNNLLFITYVVALDVNNPYTYEDWGMVIDLDGKIFSKIRLGASFVNTTTNEWLPAQDSITLNVHRDNGFIRVAPITNTTSILLNQYKINGDGVVQLLARTYMNYTTTPIENFANFATTDGYAIIYPNNTRICGIFLENGNPEVQVPFILYQIQSPLSKVIFLSCDVTIVKFGQTCILVLNTEPATVQNTFVKIDFLSKGSVYNITTFQYTSNLNVKDFGMKSLRYGGYFLFSTEPNINDKTKHNLYGYIMDDYGNRYDWNSSYLFITNAIDDILVLPNNTLVIPQPEFEQTWSLITTDLYKIESARDHGYGNLHIFSTTPKISDIIDPSEIKSLIIKFYDKIDLSPNRNVTILQDDGSEHGIIRQVISISNNNGAFVRFVDDYTIEITVIDSTFNQFGTKYYVLIDDGFVMSAELQEPIIGIQTTAWNFMTSNYSGGLTNMYKKHVNSSSIEGKVRLTDEGTSHFKIFEHNKIKVRDFFYNLTQELANAIPVGPERITTNGKYEIDTSVLPERYILYISIKKAKEITDTSVNLVANDLNALIQYKIITVIGSGEYSKYLDDEYGYVTIRRWIDENLGSLLGTIALNVVLLLISYLRKMFAIYTCGNAIEKFVSVIVFIIVDAPRGENIFITSIFFVIFPFIVNLRFAYKIIIDELKRNDFQILLKEFRELKDDLLKEGNDSIVEKGSEKDNNTNEIINKIDHIKNVNKLTKEAVIVRKELTRIKGELKEVCDLTKELEVVNELIETLEDSDKREVKIIVEKLKKINDLIEELIQVEDSTEELKIIKHLDELNKIIDELKKVNDNEIELEEDNEEIGREFAKELNKIKELIEELKESEKLKEQLFKVEVLMKGLEEKELINELENFNNFKKELQIININELKEEIKELNDHAEFTAGHIKEIVIKNDDSIKEEDIKDEEKVQLEKKYRNFSKWLRDYKDNKTIIIIFMILAGVDVTHLELLGSKLRIRIKNLSTRNIDINFNAKLSYAAKDDLFWGDVTNVFIEDIPTIFLQGFYISRVISFGFTPVYIISTSIIHLFTNIYYIYKYKN</sequence>
<dbReference type="EMBL" id="CAGKOT010000036">
    <property type="protein sequence ID" value="CAB5376381.1"/>
    <property type="molecule type" value="Genomic_DNA"/>
</dbReference>
<feature type="transmembrane region" description="Helical" evidence="2">
    <location>
        <begin position="689"/>
        <end position="705"/>
    </location>
</feature>
<keyword evidence="1" id="KW-0175">Coiled coil</keyword>
<name>A0A915ZGT9_9GLOM</name>
<dbReference type="AlphaFoldDB" id="A0A915ZGT9"/>
<evidence type="ECO:0000256" key="1">
    <source>
        <dbReference type="SAM" id="Coils"/>
    </source>
</evidence>